<dbReference type="PANTHER" id="PTHR31472:SF40">
    <property type="entry name" value="NUCLEIC ACID-BINDING, OB-FOLD-LIKE PROTEIN"/>
    <property type="match status" value="1"/>
</dbReference>
<keyword evidence="2" id="KW-0238">DNA-binding</keyword>
<organism evidence="2 3">
    <name type="scientific">Trifolium medium</name>
    <dbReference type="NCBI Taxonomy" id="97028"/>
    <lineage>
        <taxon>Eukaryota</taxon>
        <taxon>Viridiplantae</taxon>
        <taxon>Streptophyta</taxon>
        <taxon>Embryophyta</taxon>
        <taxon>Tracheophyta</taxon>
        <taxon>Spermatophyta</taxon>
        <taxon>Magnoliopsida</taxon>
        <taxon>eudicotyledons</taxon>
        <taxon>Gunneridae</taxon>
        <taxon>Pentapetalae</taxon>
        <taxon>rosids</taxon>
        <taxon>fabids</taxon>
        <taxon>Fabales</taxon>
        <taxon>Fabaceae</taxon>
        <taxon>Papilionoideae</taxon>
        <taxon>50 kb inversion clade</taxon>
        <taxon>NPAAA clade</taxon>
        <taxon>Hologalegina</taxon>
        <taxon>IRL clade</taxon>
        <taxon>Trifolieae</taxon>
        <taxon>Trifolium</taxon>
    </lineage>
</organism>
<dbReference type="Proteomes" id="UP000265520">
    <property type="component" value="Unassembled WGS sequence"/>
</dbReference>
<dbReference type="AlphaFoldDB" id="A0A392SC32"/>
<dbReference type="EMBL" id="LXQA010357251">
    <property type="protein sequence ID" value="MCI46418.1"/>
    <property type="molecule type" value="Genomic_DNA"/>
</dbReference>
<dbReference type="PANTHER" id="PTHR31472">
    <property type="entry name" value="OS05G0244600 PROTEIN"/>
    <property type="match status" value="1"/>
</dbReference>
<dbReference type="Gene3D" id="2.40.50.140">
    <property type="entry name" value="Nucleic acid-binding proteins"/>
    <property type="match status" value="1"/>
</dbReference>
<dbReference type="InterPro" id="IPR048970">
    <property type="entry name" value="OB_Ssb-like"/>
</dbReference>
<evidence type="ECO:0000313" key="3">
    <source>
        <dbReference type="Proteomes" id="UP000265520"/>
    </source>
</evidence>
<dbReference type="SUPFAM" id="SSF50249">
    <property type="entry name" value="Nucleic acid-binding proteins"/>
    <property type="match status" value="1"/>
</dbReference>
<dbReference type="InterPro" id="IPR012340">
    <property type="entry name" value="NA-bd_OB-fold"/>
</dbReference>
<proteinExistence type="predicted"/>
<dbReference type="GO" id="GO:0003677">
    <property type="term" value="F:DNA binding"/>
    <property type="evidence" value="ECO:0007669"/>
    <property type="project" value="UniProtKB-KW"/>
</dbReference>
<keyword evidence="3" id="KW-1185">Reference proteome</keyword>
<feature type="domain" description="Single-stranded DNA binding protein Ssb-like OB fold" evidence="1">
    <location>
        <begin position="7"/>
        <end position="88"/>
    </location>
</feature>
<protein>
    <submittedName>
        <fullName evidence="2">DNA-binding related protein</fullName>
    </submittedName>
</protein>
<reference evidence="2 3" key="1">
    <citation type="journal article" date="2018" name="Front. Plant Sci.">
        <title>Red Clover (Trifolium pratense) and Zigzag Clover (T. medium) - A Picture of Genomic Similarities and Differences.</title>
        <authorList>
            <person name="Dluhosova J."/>
            <person name="Istvanek J."/>
            <person name="Nedelnik J."/>
            <person name="Repkova J."/>
        </authorList>
    </citation>
    <scope>NUCLEOTIDE SEQUENCE [LARGE SCALE GENOMIC DNA]</scope>
    <source>
        <strain evidence="3">cv. 10/8</strain>
        <tissue evidence="2">Leaf</tissue>
    </source>
</reference>
<feature type="non-terminal residue" evidence="2">
    <location>
        <position position="93"/>
    </location>
</feature>
<dbReference type="Pfam" id="PF21473">
    <property type="entry name" value="OB_Ssb-like"/>
    <property type="match status" value="1"/>
</dbReference>
<sequence length="93" mass="10503">MMKVMDLRPRTDNIDITLKVLDVKIIHKAPRVAESLVGDETGMIVLKTIGIDQTKRVREATMVRLRNAKIEMFKGSMRLMVKKAVDIEPAPDA</sequence>
<evidence type="ECO:0000259" key="1">
    <source>
        <dbReference type="Pfam" id="PF21473"/>
    </source>
</evidence>
<name>A0A392SC32_9FABA</name>
<comment type="caution">
    <text evidence="2">The sequence shown here is derived from an EMBL/GenBank/DDBJ whole genome shotgun (WGS) entry which is preliminary data.</text>
</comment>
<accession>A0A392SC32</accession>
<evidence type="ECO:0000313" key="2">
    <source>
        <dbReference type="EMBL" id="MCI46418.1"/>
    </source>
</evidence>